<sequence length="312" mass="36658">MGYSFVAIPIFNKRANASAEEYWRMKSLRSEGGRSKKEELEEIEKLLDKGIGGKLREELEKRASQLRSEVMGEAEASQRMKDVVRDLLELTSRFAPNLDPKKGKLYPYDPKQGPIHEGYFMAITEIIFGEPRDRIEFEDAILSPEGIEIRDEQADEIESLRILNRVTTMIQESAKKKLGLSNQFDEAWLKLLEQDFAYRAFEMIVKNRDGMSLDEIQEACHRVDHEYQELVRDIYDERLKDELERMLSDDLWENRLIERTGDGIYTATEFGRWMWQLCSREPVKIGREVKRERSSLEKLKVLRDKVGGRWRL</sequence>
<evidence type="ECO:0000313" key="2">
    <source>
        <dbReference type="EMBL" id="OFV65884.1"/>
    </source>
</evidence>
<proteinExistence type="predicted"/>
<keyword evidence="3" id="KW-1185">Reference proteome</keyword>
<dbReference type="STRING" id="1839936.SBU_001293"/>
<gene>
    <name evidence="1" type="ORF">ENI32_07405</name>
    <name evidence="2" type="ORF">SBU_001293</name>
</gene>
<dbReference type="EMBL" id="DRIE01000121">
    <property type="protein sequence ID" value="HEC57682.1"/>
    <property type="molecule type" value="Genomic_DNA"/>
</dbReference>
<evidence type="ECO:0000313" key="1">
    <source>
        <dbReference type="EMBL" id="HEC57682.1"/>
    </source>
</evidence>
<protein>
    <submittedName>
        <fullName evidence="2">Uncharacterized protein</fullName>
    </submittedName>
</protein>
<dbReference type="EMBL" id="LYOR01000006">
    <property type="protein sequence ID" value="OFV65884.1"/>
    <property type="molecule type" value="Genomic_DNA"/>
</dbReference>
<accession>A0A1F2P3W6</accession>
<dbReference type="Proteomes" id="UP000885936">
    <property type="component" value="Unassembled WGS sequence"/>
</dbReference>
<dbReference type="AlphaFoldDB" id="A0A1F2P3W6"/>
<evidence type="ECO:0000313" key="3">
    <source>
        <dbReference type="Proteomes" id="UP000185779"/>
    </source>
</evidence>
<reference evidence="1" key="2">
    <citation type="journal article" date="2020" name="mSystems">
        <title>Genome- and Community-Level Interaction Insights into Carbon Utilization and Element Cycling Functions of Hydrothermarchaeota in Hydrothermal Sediment.</title>
        <authorList>
            <person name="Zhou Z."/>
            <person name="Liu Y."/>
            <person name="Xu W."/>
            <person name="Pan J."/>
            <person name="Luo Z.H."/>
            <person name="Li M."/>
        </authorList>
    </citation>
    <scope>NUCLEOTIDE SEQUENCE [LARGE SCALE GENOMIC DNA]</scope>
    <source>
        <strain evidence="1">HyVt-386</strain>
    </source>
</reference>
<dbReference type="Proteomes" id="UP000185779">
    <property type="component" value="Unassembled WGS sequence"/>
</dbReference>
<organism evidence="2 3">
    <name type="scientific">Candidatus Syntropharchaeum butanivorans</name>
    <dbReference type="NCBI Taxonomy" id="1839936"/>
    <lineage>
        <taxon>Archaea</taxon>
        <taxon>Methanobacteriati</taxon>
        <taxon>Methanobacteriota</taxon>
        <taxon>Stenosarchaea group</taxon>
        <taxon>Methanomicrobia</taxon>
        <taxon>Methanosarcinales</taxon>
        <taxon>ANME-2 cluster</taxon>
        <taxon>Candidatus Syntropharchaeum</taxon>
    </lineage>
</organism>
<reference evidence="2 3" key="1">
    <citation type="submission" date="2016-05" db="EMBL/GenBank/DDBJ databases">
        <title>Microbial consortia oxidize butane by reversing methanogenesis.</title>
        <authorList>
            <person name="Laso-Perez R."/>
            <person name="Richter M."/>
            <person name="Wegener G."/>
            <person name="Musat F."/>
        </authorList>
    </citation>
    <scope>NUCLEOTIDE SEQUENCE [LARGE SCALE GENOMIC DNA]</scope>
    <source>
        <strain evidence="2">BOX1</strain>
    </source>
</reference>
<name>A0A1F2P3W6_9EURY</name>
<comment type="caution">
    <text evidence="2">The sequence shown here is derived from an EMBL/GenBank/DDBJ whole genome shotgun (WGS) entry which is preliminary data.</text>
</comment>